<organism evidence="1 2">
    <name type="scientific">Paenibacillus radicis</name>
    <name type="common">ex Gao et al. 2016</name>
    <dbReference type="NCBI Taxonomy" id="1737354"/>
    <lineage>
        <taxon>Bacteria</taxon>
        <taxon>Bacillati</taxon>
        <taxon>Bacillota</taxon>
        <taxon>Bacilli</taxon>
        <taxon>Bacillales</taxon>
        <taxon>Paenibacillaceae</taxon>
        <taxon>Paenibacillus</taxon>
    </lineage>
</organism>
<dbReference type="AlphaFoldDB" id="A0A917GZ40"/>
<proteinExistence type="predicted"/>
<reference evidence="1 2" key="1">
    <citation type="journal article" date="2014" name="Int. J. Syst. Evol. Microbiol.">
        <title>Complete genome sequence of Corynebacterium casei LMG S-19264T (=DSM 44701T), isolated from a smear-ripened cheese.</title>
        <authorList>
            <consortium name="US DOE Joint Genome Institute (JGI-PGF)"/>
            <person name="Walter F."/>
            <person name="Albersmeier A."/>
            <person name="Kalinowski J."/>
            <person name="Ruckert C."/>
        </authorList>
    </citation>
    <scope>NUCLEOTIDE SEQUENCE [LARGE SCALE GENOMIC DNA]</scope>
    <source>
        <strain evidence="1 2">CGMCC 1.15286</strain>
    </source>
</reference>
<evidence type="ECO:0000313" key="2">
    <source>
        <dbReference type="Proteomes" id="UP000600247"/>
    </source>
</evidence>
<dbReference type="Proteomes" id="UP000600247">
    <property type="component" value="Unassembled WGS sequence"/>
</dbReference>
<comment type="caution">
    <text evidence="1">The sequence shown here is derived from an EMBL/GenBank/DDBJ whole genome shotgun (WGS) entry which is preliminary data.</text>
</comment>
<gene>
    <name evidence="1" type="ORF">GCM10010918_14630</name>
</gene>
<name>A0A917GZ40_9BACL</name>
<dbReference type="EMBL" id="BMHY01000002">
    <property type="protein sequence ID" value="GGG62063.1"/>
    <property type="molecule type" value="Genomic_DNA"/>
</dbReference>
<accession>A0A917GZ40</accession>
<sequence>MDEAVSFFVLSEAASQINEAKFAVWALKAGDICISESAFAFGEPVFTVSENRFAA</sequence>
<keyword evidence="2" id="KW-1185">Reference proteome</keyword>
<evidence type="ECO:0000313" key="1">
    <source>
        <dbReference type="EMBL" id="GGG62063.1"/>
    </source>
</evidence>
<protein>
    <submittedName>
        <fullName evidence="1">Uncharacterized protein</fullName>
    </submittedName>
</protein>